<feature type="compositionally biased region" description="Basic and acidic residues" evidence="1">
    <location>
        <begin position="398"/>
        <end position="416"/>
    </location>
</feature>
<dbReference type="EMBL" id="CAKOGL010000001">
    <property type="protein sequence ID" value="CAH2083276.1"/>
    <property type="molecule type" value="Genomic_DNA"/>
</dbReference>
<organism evidence="2 3">
    <name type="scientific">Euphydryas editha</name>
    <name type="common">Edith's checkerspot</name>
    <dbReference type="NCBI Taxonomy" id="104508"/>
    <lineage>
        <taxon>Eukaryota</taxon>
        <taxon>Metazoa</taxon>
        <taxon>Ecdysozoa</taxon>
        <taxon>Arthropoda</taxon>
        <taxon>Hexapoda</taxon>
        <taxon>Insecta</taxon>
        <taxon>Pterygota</taxon>
        <taxon>Neoptera</taxon>
        <taxon>Endopterygota</taxon>
        <taxon>Lepidoptera</taxon>
        <taxon>Glossata</taxon>
        <taxon>Ditrysia</taxon>
        <taxon>Papilionoidea</taxon>
        <taxon>Nymphalidae</taxon>
        <taxon>Nymphalinae</taxon>
        <taxon>Euphydryas</taxon>
    </lineage>
</organism>
<feature type="region of interest" description="Disordered" evidence="1">
    <location>
        <begin position="333"/>
        <end position="427"/>
    </location>
</feature>
<comment type="caution">
    <text evidence="2">The sequence shown here is derived from an EMBL/GenBank/DDBJ whole genome shotgun (WGS) entry which is preliminary data.</text>
</comment>
<protein>
    <submittedName>
        <fullName evidence="2">Uncharacterized protein</fullName>
    </submittedName>
</protein>
<feature type="compositionally biased region" description="Polar residues" evidence="1">
    <location>
        <begin position="417"/>
        <end position="427"/>
    </location>
</feature>
<evidence type="ECO:0000256" key="1">
    <source>
        <dbReference type="SAM" id="MobiDB-lite"/>
    </source>
</evidence>
<dbReference type="AlphaFoldDB" id="A0AAU9TCR1"/>
<name>A0AAU9TCR1_EUPED</name>
<feature type="region of interest" description="Disordered" evidence="1">
    <location>
        <begin position="282"/>
        <end position="318"/>
    </location>
</feature>
<proteinExistence type="predicted"/>
<accession>A0AAU9TCR1</accession>
<feature type="compositionally biased region" description="Basic residues" evidence="1">
    <location>
        <begin position="282"/>
        <end position="306"/>
    </location>
</feature>
<sequence>MHEISFQNSNFLYEWNIDVGLLDMIVSPDERPEYRGCYGYEISILDMDTDPTNSTKGSSVDVALETVLEFDETFGQVFINKLRNIFNEVVDNINQRSKKKIVPEELEEYEFSEFLKDVIDVTNSLDDEKLIKLIDIVDDEINLQDSRERNIDLRRYLNKKIGTVKGNDNKIRKNLDNLFENMKNKNRKDNLLTNIINTLYERNSKQKLLNVINNLKMFSASHTDNELVNSIKKSFRTLISNINLDGDKYGTLRTFLGDLVQENNNDKSNFISKHVQDKLKSNRHTKNKLKPKRHTVSKKPNTRKSKTQTSKQTYMTLYPESINIKNKRKIVTLSDKSSRSETDEDSLNDESITKERTIESDVDRTSKEVESDTEEVKHDRREEKNKEYLRSRATKKLKSIDGKTTKQVKSYKDNKSHTPQNTIATKSDITEDISSLASDSSESVENFGNLYKSEYTDNEETTKNRKLKNKSKKSITKTTTNKVDVNNNIAYKYDNRRFAVTHNFQTVIKNTTSKLPITKIQLNNILNITRNDKTTRVLNIKKSEEIFKSTIKDIKSNFNTKQLNSFENSITSETNKYIDKNTTNDKKELNDYFNSSSTFDINNYIKNSDIQDIKDVEKKKEIERKMKEDLNELFSSPTTNSSTTDSYTDIFKDLEDEFDL</sequence>
<feature type="compositionally biased region" description="Basic and acidic residues" evidence="1">
    <location>
        <begin position="351"/>
        <end position="390"/>
    </location>
</feature>
<keyword evidence="3" id="KW-1185">Reference proteome</keyword>
<evidence type="ECO:0000313" key="2">
    <source>
        <dbReference type="EMBL" id="CAH2083276.1"/>
    </source>
</evidence>
<gene>
    <name evidence="2" type="ORF">EEDITHA_LOCUS22</name>
</gene>
<dbReference type="Proteomes" id="UP001153954">
    <property type="component" value="Unassembled WGS sequence"/>
</dbReference>
<reference evidence="2" key="1">
    <citation type="submission" date="2022-03" db="EMBL/GenBank/DDBJ databases">
        <authorList>
            <person name="Tunstrom K."/>
        </authorList>
    </citation>
    <scope>NUCLEOTIDE SEQUENCE</scope>
</reference>
<evidence type="ECO:0000313" key="3">
    <source>
        <dbReference type="Proteomes" id="UP001153954"/>
    </source>
</evidence>